<dbReference type="PANTHER" id="PTHR42938">
    <property type="entry name" value="FORMATE DEHYDROGENASE 1"/>
    <property type="match status" value="1"/>
</dbReference>
<evidence type="ECO:0000313" key="14">
    <source>
        <dbReference type="EMBL" id="QCX24513.1"/>
    </source>
</evidence>
<dbReference type="InterPro" id="IPR006140">
    <property type="entry name" value="D-isomer_DH_NAD-bd"/>
</dbReference>
<evidence type="ECO:0000256" key="7">
    <source>
        <dbReference type="ARBA" id="ARBA00023002"/>
    </source>
</evidence>
<dbReference type="AlphaFoldDB" id="A0A5B7SYM0"/>
<evidence type="ECO:0000256" key="6">
    <source>
        <dbReference type="ARBA" id="ARBA00021582"/>
    </source>
</evidence>
<dbReference type="InterPro" id="IPR006139">
    <property type="entry name" value="D-isomer_2_OHA_DH_cat_dom"/>
</dbReference>
<comment type="pathway">
    <text evidence="2">Amino-acid biosynthesis; L-serine biosynthesis; L-serine from 3-phospho-D-glycerate: step 1/3.</text>
</comment>
<dbReference type="Gene3D" id="3.40.50.720">
    <property type="entry name" value="NAD(P)-binding Rossmann-like Domain"/>
    <property type="match status" value="2"/>
</dbReference>
<evidence type="ECO:0000256" key="10">
    <source>
        <dbReference type="ARBA" id="ARBA00048126"/>
    </source>
</evidence>
<dbReference type="InterPro" id="IPR029752">
    <property type="entry name" value="D-isomer_DH_CS1"/>
</dbReference>
<dbReference type="STRING" id="1423818.FC88_GL001251"/>
<evidence type="ECO:0000256" key="1">
    <source>
        <dbReference type="ARBA" id="ARBA00003800"/>
    </source>
</evidence>
<evidence type="ECO:0000256" key="12">
    <source>
        <dbReference type="RuleBase" id="RU003719"/>
    </source>
</evidence>
<name>A0A5B7SYM0_9LACO</name>
<evidence type="ECO:0000256" key="8">
    <source>
        <dbReference type="ARBA" id="ARBA00023027"/>
    </source>
</evidence>
<dbReference type="Pfam" id="PF02826">
    <property type="entry name" value="2-Hacid_dh_C"/>
    <property type="match status" value="1"/>
</dbReference>
<dbReference type="CDD" id="cd04901">
    <property type="entry name" value="ACT_3PGDH"/>
    <property type="match status" value="1"/>
</dbReference>
<dbReference type="PROSITE" id="PS00065">
    <property type="entry name" value="D_2_HYDROXYACID_DH_1"/>
    <property type="match status" value="1"/>
</dbReference>
<dbReference type="GO" id="GO:0051287">
    <property type="term" value="F:NAD binding"/>
    <property type="evidence" value="ECO:0007669"/>
    <property type="project" value="InterPro"/>
</dbReference>
<dbReference type="PANTHER" id="PTHR42938:SF47">
    <property type="entry name" value="HYDROXYPYRUVATE REDUCTASE"/>
    <property type="match status" value="1"/>
</dbReference>
<evidence type="ECO:0000259" key="13">
    <source>
        <dbReference type="PROSITE" id="PS51671"/>
    </source>
</evidence>
<evidence type="ECO:0000256" key="9">
    <source>
        <dbReference type="ARBA" id="ARBA00030455"/>
    </source>
</evidence>
<dbReference type="KEGG" id="lft:FG051_05070"/>
<dbReference type="PROSITE" id="PS00670">
    <property type="entry name" value="D_2_HYDROXYACID_DH_2"/>
    <property type="match status" value="1"/>
</dbReference>
<evidence type="ECO:0000256" key="5">
    <source>
        <dbReference type="ARBA" id="ARBA00013143"/>
    </source>
</evidence>
<dbReference type="InterPro" id="IPR036291">
    <property type="entry name" value="NAD(P)-bd_dom_sf"/>
</dbReference>
<protein>
    <recommendedName>
        <fullName evidence="6">D-3-phosphoglycerate dehydrogenase</fullName>
        <ecNumber evidence="4">1.1.1.399</ecNumber>
        <ecNumber evidence="5">1.1.1.95</ecNumber>
    </recommendedName>
    <alternativeName>
        <fullName evidence="9">2-oxoglutarate reductase</fullName>
    </alternativeName>
</protein>
<dbReference type="SUPFAM" id="SSF51735">
    <property type="entry name" value="NAD(P)-binding Rossmann-fold domains"/>
    <property type="match status" value="1"/>
</dbReference>
<dbReference type="EC" id="1.1.1.399" evidence="4"/>
<accession>A0A5B7SYM0</accession>
<evidence type="ECO:0000313" key="15">
    <source>
        <dbReference type="Proteomes" id="UP000310673"/>
    </source>
</evidence>
<proteinExistence type="inferred from homology"/>
<evidence type="ECO:0000256" key="11">
    <source>
        <dbReference type="ARBA" id="ARBA00048731"/>
    </source>
</evidence>
<gene>
    <name evidence="14" type="ORF">FG051_05070</name>
</gene>
<dbReference type="RefSeq" id="WP_057815065.1">
    <property type="nucleotide sequence ID" value="NZ_CP040736.1"/>
</dbReference>
<dbReference type="InterPro" id="IPR002912">
    <property type="entry name" value="ACT_dom"/>
</dbReference>
<evidence type="ECO:0000256" key="4">
    <source>
        <dbReference type="ARBA" id="ARBA00013001"/>
    </source>
</evidence>
<dbReference type="Gene3D" id="3.30.70.260">
    <property type="match status" value="1"/>
</dbReference>
<dbReference type="SUPFAM" id="SSF55021">
    <property type="entry name" value="ACT-like"/>
    <property type="match status" value="1"/>
</dbReference>
<dbReference type="InterPro" id="IPR029753">
    <property type="entry name" value="D-isomer_DH_CS"/>
</dbReference>
<keyword evidence="7 12" id="KW-0560">Oxidoreductase</keyword>
<comment type="catalytic activity">
    <reaction evidence="11">
        <text>(2R)-3-phosphoglycerate + NAD(+) = 3-phosphooxypyruvate + NADH + H(+)</text>
        <dbReference type="Rhea" id="RHEA:12641"/>
        <dbReference type="ChEBI" id="CHEBI:15378"/>
        <dbReference type="ChEBI" id="CHEBI:18110"/>
        <dbReference type="ChEBI" id="CHEBI:57540"/>
        <dbReference type="ChEBI" id="CHEBI:57945"/>
        <dbReference type="ChEBI" id="CHEBI:58272"/>
        <dbReference type="EC" id="1.1.1.95"/>
    </reaction>
</comment>
<reference evidence="14 15" key="1">
    <citation type="submission" date="2019-05" db="EMBL/GenBank/DDBJ databases">
        <title>Genome Sequence of Lactobacillus futsaii Y97, a Potential Probiotic Strain Isolated from the Futsai of Taiwan.</title>
        <authorList>
            <person name="Du X."/>
        </authorList>
    </citation>
    <scope>NUCLEOTIDE SEQUENCE [LARGE SCALE GENOMIC DNA]</scope>
    <source>
        <strain evidence="14 15">Y97</strain>
    </source>
</reference>
<organism evidence="14 15">
    <name type="scientific">Companilactobacillus futsaii</name>
    <dbReference type="NCBI Taxonomy" id="938155"/>
    <lineage>
        <taxon>Bacteria</taxon>
        <taxon>Bacillati</taxon>
        <taxon>Bacillota</taxon>
        <taxon>Bacilli</taxon>
        <taxon>Lactobacillales</taxon>
        <taxon>Lactobacillaceae</taxon>
        <taxon>Companilactobacillus</taxon>
    </lineage>
</organism>
<keyword evidence="8" id="KW-0520">NAD</keyword>
<dbReference type="Pfam" id="PF00389">
    <property type="entry name" value="2-Hacid_dh"/>
    <property type="match status" value="1"/>
</dbReference>
<dbReference type="InterPro" id="IPR045865">
    <property type="entry name" value="ACT-like_dom_sf"/>
</dbReference>
<feature type="domain" description="ACT" evidence="13">
    <location>
        <begin position="315"/>
        <end position="388"/>
    </location>
</feature>
<comment type="function">
    <text evidence="1">Catalyzes the reversible oxidation of 3-phospho-D-glycerate to 3-phosphonooxypyruvate, the first step of the phosphorylated L-serine biosynthesis pathway. Also catalyzes the reversible oxidation of 2-hydroxyglutarate to 2-oxoglutarate.</text>
</comment>
<dbReference type="EC" id="1.1.1.95" evidence="5"/>
<evidence type="ECO:0000256" key="3">
    <source>
        <dbReference type="ARBA" id="ARBA00005854"/>
    </source>
</evidence>
<dbReference type="UniPathway" id="UPA00135">
    <property type="reaction ID" value="UER00196"/>
</dbReference>
<dbReference type="PROSITE" id="PS51671">
    <property type="entry name" value="ACT"/>
    <property type="match status" value="1"/>
</dbReference>
<sequence>MYDVKTFNAIAQSGLDTFRNDFGINKTDDPDAYLIRSVNLLEADFPQSLKTIVRAGAGVNNIPLERVTQKGIAVFNTPGSNANAVKELIVALMIATKRNLFAAHQYSDEHTEADVSQRTEKDKTKFNGTELASKKIAVIGLGHVGSLVANAALGLGMKVIGYDPYLSANAAWRINNKVKRVDTIKKAVKSADFVTVHVPKNEDTIGLIGTPEINEMKDGVVLFNYSRIGIVNNKAAIKAIRNQKINHYCTDFGEPVIAENPQITITPHIGGSTLEAESNGAIQGANTVMDYLQNGNTNNCVNLPNMQVAFETAFRITVIHQNVPNMVGQISTQLANRQINIENMANAAKDKVAYTIVDVNDLEQDDAEDLINALNEVPEIYRVRLIKHL</sequence>
<dbReference type="SUPFAM" id="SSF52283">
    <property type="entry name" value="Formate/glycerate dehydrogenase catalytic domain-like"/>
    <property type="match status" value="1"/>
</dbReference>
<dbReference type="Proteomes" id="UP000310673">
    <property type="component" value="Chromosome"/>
</dbReference>
<dbReference type="CDD" id="cd12174">
    <property type="entry name" value="PGDH_like_3"/>
    <property type="match status" value="1"/>
</dbReference>
<comment type="catalytic activity">
    <reaction evidence="10">
        <text>(R)-2-hydroxyglutarate + NAD(+) = 2-oxoglutarate + NADH + H(+)</text>
        <dbReference type="Rhea" id="RHEA:49612"/>
        <dbReference type="ChEBI" id="CHEBI:15378"/>
        <dbReference type="ChEBI" id="CHEBI:15801"/>
        <dbReference type="ChEBI" id="CHEBI:16810"/>
        <dbReference type="ChEBI" id="CHEBI:57540"/>
        <dbReference type="ChEBI" id="CHEBI:57945"/>
        <dbReference type="EC" id="1.1.1.399"/>
    </reaction>
</comment>
<evidence type="ECO:0000256" key="2">
    <source>
        <dbReference type="ARBA" id="ARBA00005216"/>
    </source>
</evidence>
<dbReference type="GO" id="GO:0004617">
    <property type="term" value="F:phosphoglycerate dehydrogenase activity"/>
    <property type="evidence" value="ECO:0007669"/>
    <property type="project" value="UniProtKB-EC"/>
</dbReference>
<comment type="similarity">
    <text evidence="3 12">Belongs to the D-isomer specific 2-hydroxyacid dehydrogenase family.</text>
</comment>
<dbReference type="EMBL" id="CP040736">
    <property type="protein sequence ID" value="QCX24513.1"/>
    <property type="molecule type" value="Genomic_DNA"/>
</dbReference>